<organism evidence="1">
    <name type="scientific">marine sediment metagenome</name>
    <dbReference type="NCBI Taxonomy" id="412755"/>
    <lineage>
        <taxon>unclassified sequences</taxon>
        <taxon>metagenomes</taxon>
        <taxon>ecological metagenomes</taxon>
    </lineage>
</organism>
<sequence length="45" mass="5443">MTISYEELKKVFPEEAKESEKRSEAFVRKLMAKVWELYKEEFDIG</sequence>
<reference evidence="1" key="1">
    <citation type="journal article" date="2015" name="Nature">
        <title>Complex archaea that bridge the gap between prokaryotes and eukaryotes.</title>
        <authorList>
            <person name="Spang A."/>
            <person name="Saw J.H."/>
            <person name="Jorgensen S.L."/>
            <person name="Zaremba-Niedzwiedzka K."/>
            <person name="Martijn J."/>
            <person name="Lind A.E."/>
            <person name="van Eijk R."/>
            <person name="Schleper C."/>
            <person name="Guy L."/>
            <person name="Ettema T.J."/>
        </authorList>
    </citation>
    <scope>NUCLEOTIDE SEQUENCE</scope>
</reference>
<proteinExistence type="predicted"/>
<comment type="caution">
    <text evidence="1">The sequence shown here is derived from an EMBL/GenBank/DDBJ whole genome shotgun (WGS) entry which is preliminary data.</text>
</comment>
<evidence type="ECO:0000313" key="1">
    <source>
        <dbReference type="EMBL" id="KKL84472.1"/>
    </source>
</evidence>
<accession>A0A0F9IAM7</accession>
<dbReference type="AlphaFoldDB" id="A0A0F9IAM7"/>
<protein>
    <submittedName>
        <fullName evidence="1">Uncharacterized protein</fullName>
    </submittedName>
</protein>
<gene>
    <name evidence="1" type="ORF">LCGC14_1964430</name>
</gene>
<dbReference type="EMBL" id="LAZR01021688">
    <property type="protein sequence ID" value="KKL84472.1"/>
    <property type="molecule type" value="Genomic_DNA"/>
</dbReference>
<name>A0A0F9IAM7_9ZZZZ</name>